<evidence type="ECO:0000256" key="6">
    <source>
        <dbReference type="SAM" id="Phobius"/>
    </source>
</evidence>
<evidence type="ECO:0000256" key="4">
    <source>
        <dbReference type="ARBA" id="ARBA00023136"/>
    </source>
</evidence>
<protein>
    <submittedName>
        <fullName evidence="7">Hemolysin-III related-domain-containing protein</fullName>
    </submittedName>
</protein>
<dbReference type="PANTHER" id="PTHR20855">
    <property type="entry name" value="ADIPOR/PROGESTIN RECEPTOR-RELATED"/>
    <property type="match status" value="1"/>
</dbReference>
<evidence type="ECO:0000256" key="1">
    <source>
        <dbReference type="ARBA" id="ARBA00004141"/>
    </source>
</evidence>
<dbReference type="GO" id="GO:0038023">
    <property type="term" value="F:signaling receptor activity"/>
    <property type="evidence" value="ECO:0007669"/>
    <property type="project" value="TreeGrafter"/>
</dbReference>
<reference evidence="8" key="1">
    <citation type="journal article" date="2023" name="Mol. Phylogenet. Evol.">
        <title>Genome-scale phylogeny and comparative genomics of the fungal order Sordariales.</title>
        <authorList>
            <person name="Hensen N."/>
            <person name="Bonometti L."/>
            <person name="Westerberg I."/>
            <person name="Brannstrom I.O."/>
            <person name="Guillou S."/>
            <person name="Cros-Aarteil S."/>
            <person name="Calhoun S."/>
            <person name="Haridas S."/>
            <person name="Kuo A."/>
            <person name="Mondo S."/>
            <person name="Pangilinan J."/>
            <person name="Riley R."/>
            <person name="LaButti K."/>
            <person name="Andreopoulos B."/>
            <person name="Lipzen A."/>
            <person name="Chen C."/>
            <person name="Yan M."/>
            <person name="Daum C."/>
            <person name="Ng V."/>
            <person name="Clum A."/>
            <person name="Steindorff A."/>
            <person name="Ohm R.A."/>
            <person name="Martin F."/>
            <person name="Silar P."/>
            <person name="Natvig D.O."/>
            <person name="Lalanne C."/>
            <person name="Gautier V."/>
            <person name="Ament-Velasquez S.L."/>
            <person name="Kruys A."/>
            <person name="Hutchinson M.I."/>
            <person name="Powell A.J."/>
            <person name="Barry K."/>
            <person name="Miller A.N."/>
            <person name="Grigoriev I.V."/>
            <person name="Debuchy R."/>
            <person name="Gladieux P."/>
            <person name="Hiltunen Thoren M."/>
            <person name="Johannesson H."/>
        </authorList>
    </citation>
    <scope>NUCLEOTIDE SEQUENCE [LARGE SCALE GENOMIC DNA]</scope>
    <source>
        <strain evidence="8">CBS 340.73</strain>
    </source>
</reference>
<evidence type="ECO:0000313" key="7">
    <source>
        <dbReference type="EMBL" id="KAK3945764.1"/>
    </source>
</evidence>
<dbReference type="EMBL" id="MU853753">
    <property type="protein sequence ID" value="KAK3945764.1"/>
    <property type="molecule type" value="Genomic_DNA"/>
</dbReference>
<feature type="transmembrane region" description="Helical" evidence="6">
    <location>
        <begin position="199"/>
        <end position="223"/>
    </location>
</feature>
<feature type="transmembrane region" description="Helical" evidence="6">
    <location>
        <begin position="76"/>
        <end position="98"/>
    </location>
</feature>
<dbReference type="Pfam" id="PF03006">
    <property type="entry name" value="HlyIII"/>
    <property type="match status" value="1"/>
</dbReference>
<feature type="binding site" evidence="5">
    <location>
        <position position="269"/>
    </location>
    <ligand>
        <name>Zn(2+)</name>
        <dbReference type="ChEBI" id="CHEBI:29105"/>
    </ligand>
</feature>
<keyword evidence="5" id="KW-0862">Zinc</keyword>
<evidence type="ECO:0000256" key="2">
    <source>
        <dbReference type="ARBA" id="ARBA00022692"/>
    </source>
</evidence>
<dbReference type="AlphaFoldDB" id="A0AAN6NIH9"/>
<dbReference type="GO" id="GO:0016020">
    <property type="term" value="C:membrane"/>
    <property type="evidence" value="ECO:0007669"/>
    <property type="project" value="UniProtKB-SubCell"/>
</dbReference>
<feature type="binding site" evidence="5">
    <location>
        <position position="100"/>
    </location>
    <ligand>
        <name>Zn(2+)</name>
        <dbReference type="ChEBI" id="CHEBI:29105"/>
    </ligand>
</feature>
<keyword evidence="3 6" id="KW-1133">Transmembrane helix</keyword>
<keyword evidence="2 6" id="KW-0812">Transmembrane</keyword>
<comment type="caution">
    <text evidence="7">The sequence shown here is derived from an EMBL/GenBank/DDBJ whole genome shotgun (WGS) entry which is preliminary data.</text>
</comment>
<organism evidence="7 8">
    <name type="scientific">Diplogelasinospora grovesii</name>
    <dbReference type="NCBI Taxonomy" id="303347"/>
    <lineage>
        <taxon>Eukaryota</taxon>
        <taxon>Fungi</taxon>
        <taxon>Dikarya</taxon>
        <taxon>Ascomycota</taxon>
        <taxon>Pezizomycotina</taxon>
        <taxon>Sordariomycetes</taxon>
        <taxon>Sordariomycetidae</taxon>
        <taxon>Sordariales</taxon>
        <taxon>Diplogelasinosporaceae</taxon>
        <taxon>Diplogelasinospora</taxon>
    </lineage>
</organism>
<name>A0AAN6NIH9_9PEZI</name>
<proteinExistence type="predicted"/>
<dbReference type="Proteomes" id="UP001303473">
    <property type="component" value="Unassembled WGS sequence"/>
</dbReference>
<feature type="transmembrane region" description="Helical" evidence="6">
    <location>
        <begin position="235"/>
        <end position="251"/>
    </location>
</feature>
<keyword evidence="5" id="KW-0479">Metal-binding</keyword>
<accession>A0AAN6NIH9</accession>
<dbReference type="PANTHER" id="PTHR20855:SF130">
    <property type="entry name" value="HAEMOLYSIN-III FAMILY PROTEIN"/>
    <property type="match status" value="1"/>
</dbReference>
<evidence type="ECO:0000256" key="3">
    <source>
        <dbReference type="ARBA" id="ARBA00022989"/>
    </source>
</evidence>
<evidence type="ECO:0000313" key="8">
    <source>
        <dbReference type="Proteomes" id="UP001303473"/>
    </source>
</evidence>
<sequence>MRWDDLPHWQQHGSELVHTGYRQACGSVRGCLHSWTYIHNETVNIYSHIVGAVVFLGLPFYIFSTSIPPRWQIASTVDIIVCTTYLMGVTVCFIFSSLFHTFMSHSPTLYASGMKMDFQGILILMWSSTIPLVYYGFPCLPHVQALYLVSTTILALGCSALTLIDAQDCKHWKVWWYLPRRVFTFRVDFSGPHLGHYRAALFGTFGAVSFIVPIVHGIWLYGLGEYGNRVGLRRIGLTAVFNTVGVVIYTLKFPERWYPQRFDLLGASHQLMHIMVLCAALSYAMAVISAFDYSHENKAVCVGWGVLGGYERRFAVAKE</sequence>
<dbReference type="GO" id="GO:0006882">
    <property type="term" value="P:intracellular zinc ion homeostasis"/>
    <property type="evidence" value="ECO:0007669"/>
    <property type="project" value="TreeGrafter"/>
</dbReference>
<keyword evidence="4 6" id="KW-0472">Membrane</keyword>
<dbReference type="InterPro" id="IPR004254">
    <property type="entry name" value="AdipoR/HlyIII-related"/>
</dbReference>
<gene>
    <name evidence="7" type="ORF">QBC46DRAFT_369902</name>
</gene>
<feature type="binding site" evidence="5">
    <location>
        <position position="273"/>
    </location>
    <ligand>
        <name>Zn(2+)</name>
        <dbReference type="ChEBI" id="CHEBI:29105"/>
    </ligand>
</feature>
<evidence type="ECO:0000256" key="5">
    <source>
        <dbReference type="PIRSR" id="PIRSR604254-1"/>
    </source>
</evidence>
<feature type="transmembrane region" description="Helical" evidence="6">
    <location>
        <begin position="45"/>
        <end position="64"/>
    </location>
</feature>
<keyword evidence="8" id="KW-1185">Reference proteome</keyword>
<feature type="transmembrane region" description="Helical" evidence="6">
    <location>
        <begin position="118"/>
        <end position="137"/>
    </location>
</feature>
<feature type="transmembrane region" description="Helical" evidence="6">
    <location>
        <begin position="271"/>
        <end position="291"/>
    </location>
</feature>
<comment type="subcellular location">
    <subcellularLocation>
        <location evidence="1">Membrane</location>
        <topology evidence="1">Multi-pass membrane protein</topology>
    </subcellularLocation>
</comment>
<dbReference type="GO" id="GO:0046872">
    <property type="term" value="F:metal ion binding"/>
    <property type="evidence" value="ECO:0007669"/>
    <property type="project" value="UniProtKB-KW"/>
</dbReference>
<feature type="transmembrane region" description="Helical" evidence="6">
    <location>
        <begin position="144"/>
        <end position="164"/>
    </location>
</feature>